<gene>
    <name evidence="3" type="ORF">NEE01_02300</name>
</gene>
<evidence type="ECO:0000259" key="2">
    <source>
        <dbReference type="Pfam" id="PF05229"/>
    </source>
</evidence>
<evidence type="ECO:0000313" key="4">
    <source>
        <dbReference type="Proteomes" id="UP001165565"/>
    </source>
</evidence>
<keyword evidence="1" id="KW-0732">Signal</keyword>
<sequence>MSTSIRIAALLAGLAFPLPAAALCALCTCTVSTTNVAFGAYDPTAPTADDVTGNISISCTGLLALSGTIDVTLSPGVSGTALARQLRKGSSQLNYNLYTDIARTIVWGDGTGGTSKVTSTVPLGLLSFTNSVPVYGRIPARQWVAAGAYTDSVVITITY</sequence>
<dbReference type="PANTHER" id="PTHR37089">
    <property type="entry name" value="PROTEIN U-RELATED"/>
    <property type="match status" value="1"/>
</dbReference>
<feature type="domain" description="Spore coat protein U/FanG" evidence="2">
    <location>
        <begin position="23"/>
        <end position="156"/>
    </location>
</feature>
<evidence type="ECO:0000313" key="3">
    <source>
        <dbReference type="EMBL" id="MCW6533612.1"/>
    </source>
</evidence>
<dbReference type="Pfam" id="PF05229">
    <property type="entry name" value="SCPU"/>
    <property type="match status" value="1"/>
</dbReference>
<feature type="signal peptide" evidence="1">
    <location>
        <begin position="1"/>
        <end position="22"/>
    </location>
</feature>
<dbReference type="Proteomes" id="UP001165565">
    <property type="component" value="Unassembled WGS sequence"/>
</dbReference>
<name>A0AA42CPC5_9SPHN</name>
<proteinExistence type="predicted"/>
<keyword evidence="4" id="KW-1185">Reference proteome</keyword>
<feature type="chain" id="PRO_5041253483" evidence="1">
    <location>
        <begin position="23"/>
        <end position="159"/>
    </location>
</feature>
<organism evidence="3 4">
    <name type="scientific">Sphingomonas lycopersici</name>
    <dbReference type="NCBI Taxonomy" id="2951807"/>
    <lineage>
        <taxon>Bacteria</taxon>
        <taxon>Pseudomonadati</taxon>
        <taxon>Pseudomonadota</taxon>
        <taxon>Alphaproteobacteria</taxon>
        <taxon>Sphingomonadales</taxon>
        <taxon>Sphingomonadaceae</taxon>
        <taxon>Sphingomonas</taxon>
    </lineage>
</organism>
<dbReference type="RefSeq" id="WP_265267629.1">
    <property type="nucleotide sequence ID" value="NZ_JANFAV010000001.1"/>
</dbReference>
<dbReference type="AlphaFoldDB" id="A0AA42CPC5"/>
<reference evidence="3" key="1">
    <citation type="submission" date="2022-06" db="EMBL/GenBank/DDBJ databases">
        <title>Sphingomonas sp. nov. isolated from rhizosphere soil of tomato.</title>
        <authorList>
            <person name="Dong H."/>
            <person name="Gao R."/>
        </authorList>
    </citation>
    <scope>NUCLEOTIDE SEQUENCE</scope>
    <source>
        <strain evidence="3">MMSM24</strain>
    </source>
</reference>
<accession>A0AA42CPC5</accession>
<dbReference type="PANTHER" id="PTHR37089:SF3">
    <property type="entry name" value="EXPORTED PROTEIN"/>
    <property type="match status" value="1"/>
</dbReference>
<comment type="caution">
    <text evidence="3">The sequence shown here is derived from an EMBL/GenBank/DDBJ whole genome shotgun (WGS) entry which is preliminary data.</text>
</comment>
<dbReference type="InterPro" id="IPR007893">
    <property type="entry name" value="Spore_coat_U/FanG"/>
</dbReference>
<dbReference type="InterPro" id="IPR053167">
    <property type="entry name" value="Spore_coat_component"/>
</dbReference>
<dbReference type="SMART" id="SM00972">
    <property type="entry name" value="SCPU"/>
    <property type="match status" value="1"/>
</dbReference>
<dbReference type="EMBL" id="JANFAV010000001">
    <property type="protein sequence ID" value="MCW6533612.1"/>
    <property type="molecule type" value="Genomic_DNA"/>
</dbReference>
<evidence type="ECO:0000256" key="1">
    <source>
        <dbReference type="SAM" id="SignalP"/>
    </source>
</evidence>
<protein>
    <submittedName>
        <fullName evidence="3">Spore coat U domain-containing protein</fullName>
    </submittedName>
</protein>